<dbReference type="EMBL" id="UPXX01000010">
    <property type="protein sequence ID" value="VBB41825.1"/>
    <property type="molecule type" value="Genomic_DNA"/>
</dbReference>
<feature type="compositionally biased region" description="Basic residues" evidence="1">
    <location>
        <begin position="18"/>
        <end position="27"/>
    </location>
</feature>
<gene>
    <name evidence="2" type="ORF">TRIP_B180020</name>
</gene>
<evidence type="ECO:0000313" key="2">
    <source>
        <dbReference type="EMBL" id="VBB41825.1"/>
    </source>
</evidence>
<accession>A0A653A1D6</accession>
<feature type="region of interest" description="Disordered" evidence="1">
    <location>
        <begin position="1"/>
        <end position="28"/>
    </location>
</feature>
<sequence length="168" mass="17989">MKGPPCGSSGSAFPTSPRKPRSKRCSLRRGPSIFIRMLCERAPSGPPTIFQSKPWRPISASNGGTRSPLEPPPSNGTTDGLKPGTRTFAKESWITTRMTASPCGFCWMGSGPCASVSTVKIQLILGGRDRLIGMQLIDELIDIIRVAGKFQGSHITLHAGTVQTRPQA</sequence>
<name>A0A653A1D6_UNCDX</name>
<feature type="region of interest" description="Disordered" evidence="1">
    <location>
        <begin position="45"/>
        <end position="85"/>
    </location>
</feature>
<dbReference type="AlphaFoldDB" id="A0A653A1D6"/>
<reference evidence="2" key="1">
    <citation type="submission" date="2018-07" db="EMBL/GenBank/DDBJ databases">
        <authorList>
            <consortium name="Genoscope - CEA"/>
            <person name="William W."/>
        </authorList>
    </citation>
    <scope>NUCLEOTIDE SEQUENCE</scope>
    <source>
        <strain evidence="2">IK1</strain>
    </source>
</reference>
<protein>
    <submittedName>
        <fullName evidence="2">Uncharacterized protein</fullName>
    </submittedName>
</protein>
<organism evidence="2">
    <name type="scientific">Uncultured Desulfatiglans sp</name>
    <dbReference type="NCBI Taxonomy" id="1748965"/>
    <lineage>
        <taxon>Bacteria</taxon>
        <taxon>Pseudomonadati</taxon>
        <taxon>Thermodesulfobacteriota</taxon>
        <taxon>Desulfobacteria</taxon>
        <taxon>Desulfatiglandales</taxon>
        <taxon>Desulfatiglandaceae</taxon>
        <taxon>Desulfatiglans</taxon>
        <taxon>environmental samples</taxon>
    </lineage>
</organism>
<proteinExistence type="predicted"/>
<evidence type="ECO:0000256" key="1">
    <source>
        <dbReference type="SAM" id="MobiDB-lite"/>
    </source>
</evidence>